<comment type="caution">
    <text evidence="2">The sequence shown here is derived from an EMBL/GenBank/DDBJ whole genome shotgun (WGS) entry which is preliminary data.</text>
</comment>
<keyword evidence="1" id="KW-1133">Transmembrane helix</keyword>
<keyword evidence="1" id="KW-0472">Membrane</keyword>
<keyword evidence="1" id="KW-0812">Transmembrane</keyword>
<organism evidence="2 3">
    <name type="scientific">Kutzneria viridogrisea</name>
    <dbReference type="NCBI Taxonomy" id="47990"/>
    <lineage>
        <taxon>Bacteria</taxon>
        <taxon>Bacillati</taxon>
        <taxon>Actinomycetota</taxon>
        <taxon>Actinomycetes</taxon>
        <taxon>Pseudonocardiales</taxon>
        <taxon>Pseudonocardiaceae</taxon>
        <taxon>Kutzneria</taxon>
    </lineage>
</organism>
<proteinExistence type="predicted"/>
<keyword evidence="3" id="KW-1185">Reference proteome</keyword>
<protein>
    <submittedName>
        <fullName evidence="2">Uncharacterized protein</fullName>
    </submittedName>
</protein>
<reference evidence="2 3" key="1">
    <citation type="submission" date="2020-08" db="EMBL/GenBank/DDBJ databases">
        <title>Genomic Encyclopedia of Archaeal and Bacterial Type Strains, Phase II (KMG-II): from individual species to whole genera.</title>
        <authorList>
            <person name="Goeker M."/>
        </authorList>
    </citation>
    <scope>NUCLEOTIDE SEQUENCE [LARGE SCALE GENOMIC DNA]</scope>
    <source>
        <strain evidence="2 3">DSM 43850</strain>
    </source>
</reference>
<evidence type="ECO:0000313" key="3">
    <source>
        <dbReference type="Proteomes" id="UP000517916"/>
    </source>
</evidence>
<feature type="transmembrane region" description="Helical" evidence="1">
    <location>
        <begin position="38"/>
        <end position="59"/>
    </location>
</feature>
<dbReference type="Proteomes" id="UP000517916">
    <property type="component" value="Unassembled WGS sequence"/>
</dbReference>
<dbReference type="EMBL" id="JACJID010000003">
    <property type="protein sequence ID" value="MBA8927048.1"/>
    <property type="molecule type" value="Genomic_DNA"/>
</dbReference>
<dbReference type="RefSeq" id="WP_148309429.1">
    <property type="nucleotide sequence ID" value="NZ_BAAABQ010000074.1"/>
</dbReference>
<evidence type="ECO:0000313" key="2">
    <source>
        <dbReference type="EMBL" id="MBA8927048.1"/>
    </source>
</evidence>
<sequence>MTTVRHSRDLRSMLVVFGVLECVLAWPLDLIFPTPWKPVHLVAEVLLICFFLGFALTLARRPHVIEEDHLLLRFGWRGSLTVPVKQIAGVRAEDRSVRGGGLRVDGEEAVCASGSTTSVLLELHSPLTVRVKQEEHQVSRIRLDADEPREAVREIRRTTIPT</sequence>
<feature type="transmembrane region" description="Helical" evidence="1">
    <location>
        <begin position="12"/>
        <end position="32"/>
    </location>
</feature>
<evidence type="ECO:0000256" key="1">
    <source>
        <dbReference type="SAM" id="Phobius"/>
    </source>
</evidence>
<accession>A0ABR6BJJ4</accession>
<gene>
    <name evidence="2" type="ORF">BC739_004254</name>
</gene>
<name>A0ABR6BJJ4_9PSEU</name>